<evidence type="ECO:0000259" key="2">
    <source>
        <dbReference type="Pfam" id="PF13460"/>
    </source>
</evidence>
<reference evidence="3 4" key="1">
    <citation type="journal article" date="2019" name="Int. J. Syst. Evol. Microbiol.">
        <title>The Global Catalogue of Microorganisms (GCM) 10K type strain sequencing project: providing services to taxonomists for standard genome sequencing and annotation.</title>
        <authorList>
            <consortium name="The Broad Institute Genomics Platform"/>
            <consortium name="The Broad Institute Genome Sequencing Center for Infectious Disease"/>
            <person name="Wu L."/>
            <person name="Ma J."/>
        </authorList>
    </citation>
    <scope>NUCLEOTIDE SEQUENCE [LARGE SCALE GENOMIC DNA]</scope>
    <source>
        <strain evidence="3 4">XZYJT29</strain>
    </source>
</reference>
<dbReference type="InterPro" id="IPR051207">
    <property type="entry name" value="ComplexI_NDUFA9_subunit"/>
</dbReference>
<protein>
    <submittedName>
        <fullName evidence="3">Complex I NDUFA9 subunit family protein</fullName>
    </submittedName>
</protein>
<evidence type="ECO:0000313" key="3">
    <source>
        <dbReference type="EMBL" id="MFC7142376.1"/>
    </source>
</evidence>
<dbReference type="AlphaFoldDB" id="A0ABD5Y9K3"/>
<dbReference type="PANTHER" id="PTHR12126">
    <property type="entry name" value="NADH-UBIQUINONE OXIDOREDUCTASE 39 KDA SUBUNIT-RELATED"/>
    <property type="match status" value="1"/>
</dbReference>
<accession>A0ABD5Y9K3</accession>
<dbReference type="SUPFAM" id="SSF51735">
    <property type="entry name" value="NAD(P)-binding Rossmann-fold domains"/>
    <property type="match status" value="1"/>
</dbReference>
<evidence type="ECO:0000256" key="1">
    <source>
        <dbReference type="SAM" id="MobiDB-lite"/>
    </source>
</evidence>
<dbReference type="Pfam" id="PF13460">
    <property type="entry name" value="NAD_binding_10"/>
    <property type="match status" value="1"/>
</dbReference>
<dbReference type="GeneID" id="78822716"/>
<gene>
    <name evidence="3" type="ORF">ACFQMA_21380</name>
</gene>
<organism evidence="3 4">
    <name type="scientific">Halosimplex aquaticum</name>
    <dbReference type="NCBI Taxonomy" id="3026162"/>
    <lineage>
        <taxon>Archaea</taxon>
        <taxon>Methanobacteriati</taxon>
        <taxon>Methanobacteriota</taxon>
        <taxon>Stenosarchaea group</taxon>
        <taxon>Halobacteria</taxon>
        <taxon>Halobacteriales</taxon>
        <taxon>Haloarculaceae</taxon>
        <taxon>Halosimplex</taxon>
    </lineage>
</organism>
<sequence length="319" mass="33245">MNVLVAGGTGFVGTELCRALADRGHDVTAMARHPDEASLPDAVETVAGDVTDRESVAAAVAGRDVVVNLVALSPLFEPDSGSGAHDRIHRGGTANLVAAAEDRGVDRFVQMSALGADAGGSTAYLRAKGAAEEVVRASDLDWTIVRPSVVFGDGGEFVGFTKLLTTPYVTGLPGGGSTRFQPIWVGDLAPMLADCAAGDRHVGRTYELGGHEVLTLADVTRAVYRAEGKSTVVLPVPMVLARVGLTLAGLVPGVPFGPDQYRSLRLDNTVDDNDVTAFGRDPASLRTLDDYLRSGTNDASAAQDGRGESDREETERSAA</sequence>
<dbReference type="Proteomes" id="UP001596432">
    <property type="component" value="Unassembled WGS sequence"/>
</dbReference>
<feature type="region of interest" description="Disordered" evidence="1">
    <location>
        <begin position="290"/>
        <end position="319"/>
    </location>
</feature>
<dbReference type="PANTHER" id="PTHR12126:SF11">
    <property type="entry name" value="NADH DEHYDROGENASE [UBIQUINONE] 1 ALPHA SUBCOMPLEX SUBUNIT 9, MITOCHONDRIAL"/>
    <property type="match status" value="1"/>
</dbReference>
<keyword evidence="4" id="KW-1185">Reference proteome</keyword>
<proteinExistence type="predicted"/>
<dbReference type="FunFam" id="3.40.50.720:FF:000702">
    <property type="entry name" value="NADH dehydrogenase (Ubiquinone)"/>
    <property type="match status" value="1"/>
</dbReference>
<dbReference type="Gene3D" id="3.40.50.720">
    <property type="entry name" value="NAD(P)-binding Rossmann-like Domain"/>
    <property type="match status" value="1"/>
</dbReference>
<comment type="caution">
    <text evidence="3">The sequence shown here is derived from an EMBL/GenBank/DDBJ whole genome shotgun (WGS) entry which is preliminary data.</text>
</comment>
<dbReference type="InterPro" id="IPR016040">
    <property type="entry name" value="NAD(P)-bd_dom"/>
</dbReference>
<feature type="compositionally biased region" description="Basic and acidic residues" evidence="1">
    <location>
        <begin position="305"/>
        <end position="319"/>
    </location>
</feature>
<feature type="domain" description="NAD(P)-binding" evidence="2">
    <location>
        <begin position="7"/>
        <end position="149"/>
    </location>
</feature>
<name>A0ABD5Y9K3_9EURY</name>
<dbReference type="EMBL" id="JBHTAS010000001">
    <property type="protein sequence ID" value="MFC7142376.1"/>
    <property type="molecule type" value="Genomic_DNA"/>
</dbReference>
<evidence type="ECO:0000313" key="4">
    <source>
        <dbReference type="Proteomes" id="UP001596432"/>
    </source>
</evidence>
<dbReference type="RefSeq" id="WP_274323443.1">
    <property type="nucleotide sequence ID" value="NZ_CP118158.1"/>
</dbReference>
<dbReference type="CDD" id="cd05271">
    <property type="entry name" value="NDUFA9_like_SDR_a"/>
    <property type="match status" value="1"/>
</dbReference>
<dbReference type="InterPro" id="IPR036291">
    <property type="entry name" value="NAD(P)-bd_dom_sf"/>
</dbReference>